<dbReference type="EMBL" id="JAVRFI010000004">
    <property type="protein sequence ID" value="MDT0449395.1"/>
    <property type="molecule type" value="Genomic_DNA"/>
</dbReference>
<dbReference type="RefSeq" id="WP_311609658.1">
    <property type="nucleotide sequence ID" value="NZ_JAVRFI010000004.1"/>
</dbReference>
<accession>A0ABU2SKH0</accession>
<reference evidence="3" key="1">
    <citation type="submission" date="2024-05" db="EMBL/GenBank/DDBJ databases">
        <title>30 novel species of actinomycetes from the DSMZ collection.</title>
        <authorList>
            <person name="Nouioui I."/>
        </authorList>
    </citation>
    <scope>NUCLEOTIDE SEQUENCE</scope>
    <source>
        <strain evidence="3">DSM 40473</strain>
    </source>
</reference>
<feature type="transmembrane region" description="Helical" evidence="2">
    <location>
        <begin position="70"/>
        <end position="90"/>
    </location>
</feature>
<keyword evidence="3" id="KW-0067">ATP-binding</keyword>
<evidence type="ECO:0000313" key="4">
    <source>
        <dbReference type="Proteomes" id="UP001180531"/>
    </source>
</evidence>
<evidence type="ECO:0000313" key="3">
    <source>
        <dbReference type="EMBL" id="MDT0449395.1"/>
    </source>
</evidence>
<name>A0ABU2SKH0_9ACTN</name>
<evidence type="ECO:0000256" key="1">
    <source>
        <dbReference type="SAM" id="MobiDB-lite"/>
    </source>
</evidence>
<keyword evidence="2" id="KW-0812">Transmembrane</keyword>
<dbReference type="Gene3D" id="3.40.50.300">
    <property type="entry name" value="P-loop containing nucleotide triphosphate hydrolases"/>
    <property type="match status" value="1"/>
</dbReference>
<protein>
    <submittedName>
        <fullName evidence="3">ATP-binding protein</fullName>
    </submittedName>
</protein>
<evidence type="ECO:0000256" key="2">
    <source>
        <dbReference type="SAM" id="Phobius"/>
    </source>
</evidence>
<feature type="region of interest" description="Disordered" evidence="1">
    <location>
        <begin position="1232"/>
        <end position="1268"/>
    </location>
</feature>
<organism evidence="3 4">
    <name type="scientific">Streptomyces hesseae</name>
    <dbReference type="NCBI Taxonomy" id="3075519"/>
    <lineage>
        <taxon>Bacteria</taxon>
        <taxon>Bacillati</taxon>
        <taxon>Actinomycetota</taxon>
        <taxon>Actinomycetes</taxon>
        <taxon>Kitasatosporales</taxon>
        <taxon>Streptomycetaceae</taxon>
        <taxon>Streptomyces</taxon>
    </lineage>
</organism>
<dbReference type="Proteomes" id="UP001180531">
    <property type="component" value="Unassembled WGS sequence"/>
</dbReference>
<feature type="region of interest" description="Disordered" evidence="1">
    <location>
        <begin position="912"/>
        <end position="934"/>
    </location>
</feature>
<dbReference type="InterPro" id="IPR027417">
    <property type="entry name" value="P-loop_NTPase"/>
</dbReference>
<keyword evidence="4" id="KW-1185">Reference proteome</keyword>
<feature type="transmembrane region" description="Helical" evidence="2">
    <location>
        <begin position="185"/>
        <end position="203"/>
    </location>
</feature>
<sequence length="1268" mass="143423">MNYVIRHPKGKVAPPSRPPLVRVRRWLLRATGAVERFVRRLRVRMAARSMVAPARRWWAKPSTAIFVQRLSYLAFVIVVVWVAEGLYGMFTHRKSPMQNFCEQGGSNGCTVVYGFLAPFLSIGLATGLFLVVQYFSVRRPLNKAAKKEPRRLVPTAGPTMADVVGRKEVCLVIARALRDRRTRRPYLLVGGVGAGKTSVLVQLTELLARKGVTPVPVRLRDAEVDGSRLDFHEMGMKRFAELVDRGVLSSHQSERVWRQLCIDDKVVILADGLEETFAEGEEQKERDIQIRHAIDRARRQKLPLVIASRPHSPLENTQAAIIDLEPLSEEAALEYLEKDSDDPDDHRLDWIVETACVAESPLYLQIARQLRDSHLLDHLGGAKRSEKLNTRDSDRAGLRLQLLETWRSALRSGHVRGNVALSSEDRETTIEVISALAGIGLLQDRLEVRFDELIGKDHDNAESRFPGVWERLSERLRGRCPVKTDLHRCRVLLALCATQGEQLGLVEAHGNRVRFPHSIIQAYLGSGYFDVSRCELLAKALEEPGPGRELLIGLVLRSRADRDDPRWGAVEWRDVIRRLLRAAEERTDPKALEMYAAALEIDQIRKGAELQAIARSVLRRWKWIRAGDPRTIEGAKLTLVHRFGEVLRAIADAEPGDDIADRVRKGYDSLFSIATVEPSYPIRLAIAQEVGAGGDQAFDALRIMFPLPPKEEMSLDDDPWVQYERATRDESYREHRTREFYLRQMAGNDQLREQYAKCEKNSAERRAEIWRKFVIRAWLVPLMAESVGEAHRSQAKERVRLWLGHLEPERTHSHHADLPLSLEIALAQGFKSAANRRRLHPHVNEEAREFLIAQAEDMLAHARSWAAQLILIQALCLWELPDSTTRSGPRTPGRIHSRKKADPVRAVRRWLEMSGTKRDTDGRNQDEDRTPEGDRLHPFVAEAASLAVLALQSGHPERFVWIDEMGTVGNIGSSPAEPGAYRKHNLWIPPSVGWSTLHPRAQQLLADVILLLNLTERDGENVDELEVRLKRANRPVLPPCLTKDRRTLDPRQTVGMAENAPPGSACLRDCPFELCPYPAMGSLPRAEVRETFCRQQQALLRPYRRLSYANPLSWVRRKRAPWQGMTCKELRGFWEDMAIRSRTPSSSTFSLQRKGIDMADREKTLHVRVTAADEKTLRTTLREERPDIGGGPRRTGGPGDEVSIEAYVTEEKALNIDGREGVTVHVLRDATATGRARQAEVGTGNRFAAPDAVPHGLGEKTKDEKRER</sequence>
<dbReference type="SUPFAM" id="SSF52540">
    <property type="entry name" value="P-loop containing nucleoside triphosphate hydrolases"/>
    <property type="match status" value="1"/>
</dbReference>
<keyword evidence="2" id="KW-1133">Transmembrane helix</keyword>
<comment type="caution">
    <text evidence="3">The sequence shown here is derived from an EMBL/GenBank/DDBJ whole genome shotgun (WGS) entry which is preliminary data.</text>
</comment>
<keyword evidence="3" id="KW-0547">Nucleotide-binding</keyword>
<keyword evidence="2" id="KW-0472">Membrane</keyword>
<dbReference type="GO" id="GO:0005524">
    <property type="term" value="F:ATP binding"/>
    <property type="evidence" value="ECO:0007669"/>
    <property type="project" value="UniProtKB-KW"/>
</dbReference>
<feature type="transmembrane region" description="Helical" evidence="2">
    <location>
        <begin position="110"/>
        <end position="137"/>
    </location>
</feature>
<proteinExistence type="predicted"/>
<gene>
    <name evidence="3" type="ORF">RM609_09935</name>
</gene>
<feature type="compositionally biased region" description="Basic and acidic residues" evidence="1">
    <location>
        <begin position="1257"/>
        <end position="1268"/>
    </location>
</feature>